<evidence type="ECO:0000313" key="1">
    <source>
        <dbReference type="EMBL" id="CUQ01313.1"/>
    </source>
</evidence>
<organism evidence="1 2">
    <name type="scientific">Enterocloster clostridioformis</name>
    <dbReference type="NCBI Taxonomy" id="1531"/>
    <lineage>
        <taxon>Bacteria</taxon>
        <taxon>Bacillati</taxon>
        <taxon>Bacillota</taxon>
        <taxon>Clostridia</taxon>
        <taxon>Lachnospirales</taxon>
        <taxon>Lachnospiraceae</taxon>
        <taxon>Enterocloster</taxon>
    </lineage>
</organism>
<gene>
    <name evidence="1" type="ORF">ERS852480_04641</name>
</gene>
<dbReference type="EMBL" id="CZAB01000073">
    <property type="protein sequence ID" value="CUQ01313.1"/>
    <property type="molecule type" value="Genomic_DNA"/>
</dbReference>
<reference evidence="1 2" key="1">
    <citation type="submission" date="2015-09" db="EMBL/GenBank/DDBJ databases">
        <authorList>
            <consortium name="Pathogen Informatics"/>
        </authorList>
    </citation>
    <scope>NUCLEOTIDE SEQUENCE [LARGE SCALE GENOMIC DNA]</scope>
    <source>
        <strain evidence="1 2">2789STDY5834865</strain>
    </source>
</reference>
<dbReference type="AlphaFoldDB" id="A0A174SUA5"/>
<proteinExistence type="predicted"/>
<dbReference type="RefSeq" id="WP_242857978.1">
    <property type="nucleotide sequence ID" value="NZ_CZAB01000073.1"/>
</dbReference>
<name>A0A174SUA5_9FIRM</name>
<protein>
    <submittedName>
        <fullName evidence="1">Uncharacterized protein</fullName>
    </submittedName>
</protein>
<accession>A0A174SUA5</accession>
<sequence>MATVDEILARQAYADGDETWTKDNNYPSYTLYVEPEYVPVTNKRIADFNDQISVRGEQNAQFVGFQLPRYDDGLDLTAQHLYIHYQTVYGGGDGVPCNVSKSDNYVRMCWKIPAQATQEPGTIQMMIYATGANSAGERVTWKTLPASYTIHDGLDIGGGIPEPDQSWYEQFVAQMEGRVSTAQGYANDAQASKTAAAGSATASAESAAASAQALADNKAYVESQKETFVGYNKRETDLKYANALIGSAADTMHVTVDDAWEAPIPGLEIAGKSEQVVTTGAQLLDLSAVSKSAGGAVINTADGGYQISGTGALTEAFSASYQLDYLKNHLKPGNLILKSELTMPKLYVRIWDGSTVLAEMQGNSTKQITQEMINNENMRVECFLYGSAGSTITPGTYHPMLYQDGDGTWEPYTGGRPSPSPEYPQEIVSTDVTAVTVTGANLLIPQISNNGTGCKASLTEDGMVLIKGISKDSEYNDLYLYGKWGNSEDYGLRGTYTISCTHNGLLKLISITNHRSTIASTSENELTFTVTDENPINGIFIRLYPNTTYDCTLKIMLNIGDTALPWEPYQSKTAAITLTEPLRGIGDVRDRIMCRNGVWGIERKIVPLILNGSETWNQFNTSGSKSFGTADFDSLIKIGSALLCDRLSEDVADNVWNARRDNTIANSYNTTKNLRIFLNSTATLDTLKALLSEDPMHVIAERKSPTWEPLPADTQSALNAITTYKGRTTITVTAEGPEPDVAVEYVQDTRMVIADLQAQINEIRNGGTT</sequence>
<dbReference type="Proteomes" id="UP000095512">
    <property type="component" value="Unassembled WGS sequence"/>
</dbReference>
<evidence type="ECO:0000313" key="2">
    <source>
        <dbReference type="Proteomes" id="UP000095512"/>
    </source>
</evidence>